<evidence type="ECO:0000256" key="10">
    <source>
        <dbReference type="SAM" id="SignalP"/>
    </source>
</evidence>
<keyword evidence="6" id="KW-1133">Transmembrane helix</keyword>
<comment type="caution">
    <text evidence="12">The sequence shown here is derived from an EMBL/GenBank/DDBJ whole genome shotgun (WGS) entry which is preliminary data.</text>
</comment>
<keyword evidence="9" id="KW-0325">Glycoprotein</keyword>
<dbReference type="GO" id="GO:0016020">
    <property type="term" value="C:membrane"/>
    <property type="evidence" value="ECO:0007669"/>
    <property type="project" value="UniProtKB-SubCell"/>
</dbReference>
<feature type="signal peptide" evidence="10">
    <location>
        <begin position="1"/>
        <end position="26"/>
    </location>
</feature>
<evidence type="ECO:0000256" key="8">
    <source>
        <dbReference type="ARBA" id="ARBA00023170"/>
    </source>
</evidence>
<keyword evidence="8" id="KW-0675">Receptor</keyword>
<keyword evidence="3" id="KW-0812">Transmembrane</keyword>
<dbReference type="InterPro" id="IPR032675">
    <property type="entry name" value="LRR_dom_sf"/>
</dbReference>
<protein>
    <recommendedName>
        <fullName evidence="11">Leucine-rich repeat-containing N-terminal plant-type domain-containing protein</fullName>
    </recommendedName>
</protein>
<dbReference type="PANTHER" id="PTHR48063">
    <property type="entry name" value="LRR RECEPTOR-LIKE KINASE"/>
    <property type="match status" value="1"/>
</dbReference>
<proteinExistence type="predicted"/>
<comment type="subcellular location">
    <subcellularLocation>
        <location evidence="1">Membrane</location>
        <topology evidence="1">Single-pass type I membrane protein</topology>
    </subcellularLocation>
</comment>
<evidence type="ECO:0000256" key="7">
    <source>
        <dbReference type="ARBA" id="ARBA00023136"/>
    </source>
</evidence>
<feature type="chain" id="PRO_5042098442" description="Leucine-rich repeat-containing N-terminal plant-type domain-containing protein" evidence="10">
    <location>
        <begin position="27"/>
        <end position="238"/>
    </location>
</feature>
<dbReference type="InterPro" id="IPR013210">
    <property type="entry name" value="LRR_N_plant-typ"/>
</dbReference>
<dbReference type="Gene3D" id="3.80.10.10">
    <property type="entry name" value="Ribonuclease Inhibitor"/>
    <property type="match status" value="1"/>
</dbReference>
<reference evidence="12" key="1">
    <citation type="submission" date="2023-10" db="EMBL/GenBank/DDBJ databases">
        <title>Chromosome-level genome of the transformable northern wattle, Acacia crassicarpa.</title>
        <authorList>
            <person name="Massaro I."/>
            <person name="Sinha N.R."/>
            <person name="Poethig S."/>
            <person name="Leichty A.R."/>
        </authorList>
    </citation>
    <scope>NUCLEOTIDE SEQUENCE</scope>
    <source>
        <strain evidence="12">Acra3RX</strain>
        <tissue evidence="12">Leaf</tissue>
    </source>
</reference>
<dbReference type="InterPro" id="IPR001611">
    <property type="entry name" value="Leu-rich_rpt"/>
</dbReference>
<keyword evidence="13" id="KW-1185">Reference proteome</keyword>
<dbReference type="Pfam" id="PF00560">
    <property type="entry name" value="LRR_1"/>
    <property type="match status" value="1"/>
</dbReference>
<dbReference type="EMBL" id="JAWXYG010000002">
    <property type="protein sequence ID" value="KAK4280109.1"/>
    <property type="molecule type" value="Genomic_DNA"/>
</dbReference>
<dbReference type="FunFam" id="3.80.10.10:FF:000383">
    <property type="entry name" value="Leucine-rich repeat receptor protein kinase EMS1"/>
    <property type="match status" value="1"/>
</dbReference>
<keyword evidence="2" id="KW-0433">Leucine-rich repeat</keyword>
<organism evidence="12 13">
    <name type="scientific">Acacia crassicarpa</name>
    <name type="common">northern wattle</name>
    <dbReference type="NCBI Taxonomy" id="499986"/>
    <lineage>
        <taxon>Eukaryota</taxon>
        <taxon>Viridiplantae</taxon>
        <taxon>Streptophyta</taxon>
        <taxon>Embryophyta</taxon>
        <taxon>Tracheophyta</taxon>
        <taxon>Spermatophyta</taxon>
        <taxon>Magnoliopsida</taxon>
        <taxon>eudicotyledons</taxon>
        <taxon>Gunneridae</taxon>
        <taxon>Pentapetalae</taxon>
        <taxon>rosids</taxon>
        <taxon>fabids</taxon>
        <taxon>Fabales</taxon>
        <taxon>Fabaceae</taxon>
        <taxon>Caesalpinioideae</taxon>
        <taxon>mimosoid clade</taxon>
        <taxon>Acacieae</taxon>
        <taxon>Acacia</taxon>
    </lineage>
</organism>
<evidence type="ECO:0000256" key="9">
    <source>
        <dbReference type="ARBA" id="ARBA00023180"/>
    </source>
</evidence>
<evidence type="ECO:0000313" key="13">
    <source>
        <dbReference type="Proteomes" id="UP001293593"/>
    </source>
</evidence>
<evidence type="ECO:0000313" key="12">
    <source>
        <dbReference type="EMBL" id="KAK4280109.1"/>
    </source>
</evidence>
<feature type="domain" description="Leucine-rich repeat-containing N-terminal plant-type" evidence="11">
    <location>
        <begin position="38"/>
        <end position="73"/>
    </location>
</feature>
<evidence type="ECO:0000256" key="6">
    <source>
        <dbReference type="ARBA" id="ARBA00022989"/>
    </source>
</evidence>
<sequence length="238" mass="26694">MDGSCNIVVFNFVWLLTLSNVDLCICNASSEVQCIPIERDALLKMKRHLSDRSNRLASWSPHENCCNWALVVCHNITGHVLELHLTTPPPLEFNDKTIYEASAFGGEVHPSLLDLKHLNYLDLSNNDFAYMQFPDFLGLMTSLTYLNLSYAQFGRSIPLQFCNLSNLIYLDLGANSLRGSIPHQIGKLSNLQYLDLGGNEFNGSIPHQIGNLSICNILISMVMNLMEAFLIKLETSQI</sequence>
<evidence type="ECO:0000256" key="2">
    <source>
        <dbReference type="ARBA" id="ARBA00022614"/>
    </source>
</evidence>
<gene>
    <name evidence="12" type="ORF">QN277_011777</name>
</gene>
<keyword evidence="4 10" id="KW-0732">Signal</keyword>
<dbReference type="SUPFAM" id="SSF52058">
    <property type="entry name" value="L domain-like"/>
    <property type="match status" value="1"/>
</dbReference>
<dbReference type="InterPro" id="IPR046956">
    <property type="entry name" value="RLP23-like"/>
</dbReference>
<dbReference type="Pfam" id="PF13855">
    <property type="entry name" value="LRR_8"/>
    <property type="match status" value="1"/>
</dbReference>
<dbReference type="AlphaFoldDB" id="A0AAE1MZX0"/>
<evidence type="ECO:0000256" key="1">
    <source>
        <dbReference type="ARBA" id="ARBA00004479"/>
    </source>
</evidence>
<dbReference type="Proteomes" id="UP001293593">
    <property type="component" value="Unassembled WGS sequence"/>
</dbReference>
<evidence type="ECO:0000256" key="3">
    <source>
        <dbReference type="ARBA" id="ARBA00022692"/>
    </source>
</evidence>
<accession>A0AAE1MZX0</accession>
<evidence type="ECO:0000259" key="11">
    <source>
        <dbReference type="Pfam" id="PF08263"/>
    </source>
</evidence>
<dbReference type="PANTHER" id="PTHR48063:SF98">
    <property type="entry name" value="LRR RECEPTOR-LIKE SERINE_THREONINE-PROTEIN KINASE FLS2"/>
    <property type="match status" value="1"/>
</dbReference>
<dbReference type="Pfam" id="PF08263">
    <property type="entry name" value="LRRNT_2"/>
    <property type="match status" value="1"/>
</dbReference>
<keyword evidence="7" id="KW-0472">Membrane</keyword>
<evidence type="ECO:0000256" key="4">
    <source>
        <dbReference type="ARBA" id="ARBA00022729"/>
    </source>
</evidence>
<evidence type="ECO:0000256" key="5">
    <source>
        <dbReference type="ARBA" id="ARBA00022737"/>
    </source>
</evidence>
<name>A0AAE1MZX0_9FABA</name>
<keyword evidence="5" id="KW-0677">Repeat</keyword>